<accession>A0A1G7XJY9</accession>
<dbReference type="EMBL" id="FNCC01000012">
    <property type="protein sequence ID" value="SDG84504.1"/>
    <property type="molecule type" value="Genomic_DNA"/>
</dbReference>
<name>A0A1G7XJY9_9PSEU</name>
<sequence length="283" mass="30121">MIVGYPAPVLTHTDPERLSAVRRYHILDAPADGSFDNVARVAAGVFGTPIATVTIVDVDRVWFAACHGLSGVSQIGTDPGLCASAVLQDEAYVVNDAAIDPRTLDHPLVRGELGLRFYAAAPIITGDGHRLGTVNVIDREPRDITDSQMATLTALAGIVADQLELRLAAIQAVRAERGLDQIPGQRSTASAKLAGQLRHLAAGHLDGEHPLVCELGLSGPCDKPVEVKVADPWGDSAWACIHHAENVIITERSTFIADQNLNGLARYLRSAQRSTDNPADTPQ</sequence>
<protein>
    <submittedName>
        <fullName evidence="2">GAF domain-containing protein</fullName>
    </submittedName>
</protein>
<reference evidence="3" key="1">
    <citation type="submission" date="2016-10" db="EMBL/GenBank/DDBJ databases">
        <authorList>
            <person name="Varghese N."/>
            <person name="Submissions S."/>
        </authorList>
    </citation>
    <scope>NUCLEOTIDE SEQUENCE [LARGE SCALE GENOMIC DNA]</scope>
    <source>
        <strain evidence="3">CGMCC 4.3506</strain>
    </source>
</reference>
<dbReference type="InterPro" id="IPR029016">
    <property type="entry name" value="GAF-like_dom_sf"/>
</dbReference>
<dbReference type="InterPro" id="IPR003018">
    <property type="entry name" value="GAF"/>
</dbReference>
<dbReference type="PANTHER" id="PTHR43102">
    <property type="entry name" value="SLR1143 PROTEIN"/>
    <property type="match status" value="1"/>
</dbReference>
<dbReference type="AlphaFoldDB" id="A0A1G7XJY9"/>
<dbReference type="PANTHER" id="PTHR43102:SF2">
    <property type="entry name" value="GAF DOMAIN-CONTAINING PROTEIN"/>
    <property type="match status" value="1"/>
</dbReference>
<organism evidence="2 3">
    <name type="scientific">Lentzea fradiae</name>
    <dbReference type="NCBI Taxonomy" id="200378"/>
    <lineage>
        <taxon>Bacteria</taxon>
        <taxon>Bacillati</taxon>
        <taxon>Actinomycetota</taxon>
        <taxon>Actinomycetes</taxon>
        <taxon>Pseudonocardiales</taxon>
        <taxon>Pseudonocardiaceae</taxon>
        <taxon>Lentzea</taxon>
    </lineage>
</organism>
<dbReference type="Proteomes" id="UP000199623">
    <property type="component" value="Unassembled WGS sequence"/>
</dbReference>
<dbReference type="SMART" id="SM00065">
    <property type="entry name" value="GAF"/>
    <property type="match status" value="1"/>
</dbReference>
<evidence type="ECO:0000313" key="2">
    <source>
        <dbReference type="EMBL" id="SDG84504.1"/>
    </source>
</evidence>
<dbReference type="SUPFAM" id="SSF55781">
    <property type="entry name" value="GAF domain-like"/>
    <property type="match status" value="1"/>
</dbReference>
<keyword evidence="3" id="KW-1185">Reference proteome</keyword>
<feature type="domain" description="GAF" evidence="1">
    <location>
        <begin position="30"/>
        <end position="177"/>
    </location>
</feature>
<dbReference type="STRING" id="200378.SAMN05216553_11260"/>
<evidence type="ECO:0000259" key="1">
    <source>
        <dbReference type="SMART" id="SM00065"/>
    </source>
</evidence>
<gene>
    <name evidence="2" type="ORF">SAMN05216553_11260</name>
</gene>
<proteinExistence type="predicted"/>
<dbReference type="Pfam" id="PF01590">
    <property type="entry name" value="GAF"/>
    <property type="match status" value="1"/>
</dbReference>
<dbReference type="Gene3D" id="3.30.450.40">
    <property type="match status" value="1"/>
</dbReference>
<evidence type="ECO:0000313" key="3">
    <source>
        <dbReference type="Proteomes" id="UP000199623"/>
    </source>
</evidence>